<dbReference type="SMART" id="SM01030">
    <property type="entry name" value="BHD_1"/>
    <property type="match status" value="1"/>
</dbReference>
<feature type="compositionally biased region" description="Basic and acidic residues" evidence="7">
    <location>
        <begin position="317"/>
        <end position="326"/>
    </location>
</feature>
<evidence type="ECO:0000313" key="11">
    <source>
        <dbReference type="EMBL" id="KJE92272.1"/>
    </source>
</evidence>
<reference evidence="12" key="1">
    <citation type="submission" date="2011-02" db="EMBL/GenBank/DDBJ databases">
        <title>The Genome Sequence of Capsaspora owczarzaki ATCC 30864.</title>
        <authorList>
            <person name="Russ C."/>
            <person name="Cuomo C."/>
            <person name="Burger G."/>
            <person name="Gray M.W."/>
            <person name="Holland P.W.H."/>
            <person name="King N."/>
            <person name="Lang F.B.F."/>
            <person name="Roger A.J."/>
            <person name="Ruiz-Trillo I."/>
            <person name="Young S.K."/>
            <person name="Zeng Q."/>
            <person name="Gargeya S."/>
            <person name="Alvarado L."/>
            <person name="Berlin A."/>
            <person name="Chapman S.B."/>
            <person name="Chen Z."/>
            <person name="Freedman E."/>
            <person name="Gellesch M."/>
            <person name="Goldberg J."/>
            <person name="Griggs A."/>
            <person name="Gujja S."/>
            <person name="Heilman E."/>
            <person name="Heiman D."/>
            <person name="Howarth C."/>
            <person name="Mehta T."/>
            <person name="Neiman D."/>
            <person name="Pearson M."/>
            <person name="Roberts A."/>
            <person name="Saif S."/>
            <person name="Shea T."/>
            <person name="Shenoy N."/>
            <person name="Sisk P."/>
            <person name="Stolte C."/>
            <person name="Sykes S."/>
            <person name="White J."/>
            <person name="Yandava C."/>
            <person name="Haas B."/>
            <person name="Nusbaum C."/>
            <person name="Birren B."/>
        </authorList>
    </citation>
    <scope>NUCLEOTIDE SEQUENCE</scope>
    <source>
        <strain evidence="12">ATCC 30864</strain>
    </source>
</reference>
<dbReference type="InterPro" id="IPR018327">
    <property type="entry name" value="BHD_2"/>
</dbReference>
<comment type="similarity">
    <text evidence="2">Belongs to the XPC family.</text>
</comment>
<dbReference type="eggNOG" id="KOG2179">
    <property type="taxonomic scope" value="Eukaryota"/>
</dbReference>
<dbReference type="InterPro" id="IPR018326">
    <property type="entry name" value="Rad4_beta-hairpin_dom1"/>
</dbReference>
<dbReference type="AlphaFoldDB" id="A0A0D2VPA6"/>
<evidence type="ECO:0000256" key="5">
    <source>
        <dbReference type="ARBA" id="ARBA00023242"/>
    </source>
</evidence>
<accession>A0A0D2VPA6</accession>
<dbReference type="FunCoup" id="A0A0D2VPA6">
    <property type="interactions" value="163"/>
</dbReference>
<keyword evidence="3" id="KW-0227">DNA damage</keyword>
<dbReference type="InterPro" id="IPR018325">
    <property type="entry name" value="Rad4/PNGase_transGLS-fold"/>
</dbReference>
<dbReference type="Gene3D" id="2.20.20.110">
    <property type="entry name" value="Rad4, beta-hairpin domain BHD1"/>
    <property type="match status" value="1"/>
</dbReference>
<evidence type="ECO:0000313" key="12">
    <source>
        <dbReference type="Proteomes" id="UP000008743"/>
    </source>
</evidence>
<feature type="compositionally biased region" description="Acidic residues" evidence="7">
    <location>
        <begin position="342"/>
        <end position="351"/>
    </location>
</feature>
<sequence>MPPTTTTGFAAPAASSTSEVGSTLSESSVAAGVGSEAATDFPAMDSLLDNLPTLSTLPTGTPTNPNDPRITTITEQLSARGIAFMLHHHAALDTVEACKAYRDATDATANPHFGYCKNLFVRDKRGARYLIVAHEDTTVHMPHARRVLNAARSFSMTTPAELLESLGVLPGCVSPLALLTDFVRPAGERTVSGVLLDRSLFAEKYSHLFFHPLVNTASIGLSPASLLSFLQELGVPVLLDAMSEARFHEQSRDFPTSDDDASDNAADTHGQSESHQGGSASARSGTQTHAAAVVRSPYFGHHKHGTAGSSSSADRAMTMEDEHAAEPMDEGDAAELGLHQQDEDEDEEELWEQVGPAQEADDHPHSEQAEQDAEEAEDADEAEDAGDEGTLPSDRITSNIELSLFVENPANAKRRLTEREQLQKQLAQQERATAKILHRVHLACLLANAFWRNLLSNDETIRAAVLSVVPASLLAQRRDTDFLKDAALWYRGAFRVVQRQPPPHRAQLPLPAPATMDETRLILQKTLLQTIAQRQGLRGALSIVFTALLRALDLDARLVVSLQPMSWKLPVATVRDRVLATLEELDSIRTAGETRPNAKSTATARSSEAEAPLVHTLTPSFSSLAETHPPLLHSTTTASMEKANATVVDSDDDIQIIASVPAPARVKTVSVATNSLLAGQITPPTSFSASESSVKSSGGFILAPPLESERSVVVDQGRTDSWSEVFLPDLDCWVPIDTGPSGFNNPLEFERHATAPLQYVLAFEENGRAKDVTARYASQWLRKTGPSRQRLDAGTWFADLLRSPLLNRSVDAMRDQREDAQLSTSDHAKSLPTTLQDYKNHPLYALERHLLKYQAIHPLGKQHAVGLYQGQNVYPRSHVHTLRTREAWLKDARVVRDSEHPVKVVKAKANPNSSRAGSSSSSSSSSTLLSGKRARDSDDENDTPSAGAADADERAAVPLFGEWQTVPYDPPVAVGGRVPCNSFGNVDLYQPSMIPRGCVHLELPNAPRLARQLGIDFAPAVVGFNFHGGKATPDLRGIVVCTEFARTLVDACVADEDRRAQDELTKRRASVYGMWLRLTRGLLVRATLHEKFLPEDPAAASSSKQKPADILRVAIPDSVPLLERVAKALQQLQVRQVKEAHEAKLATTPAAFSKKIAPYKKSRSEQAAGSTDEDFEQASAPLRISQRRKAVSSSESESDSEDSFQRQSARRSKHSRR</sequence>
<feature type="region of interest" description="Disordered" evidence="7">
    <location>
        <begin position="1157"/>
        <end position="1217"/>
    </location>
</feature>
<dbReference type="PANTHER" id="PTHR12135">
    <property type="entry name" value="DNA REPAIR PROTEIN XP-C / RAD4"/>
    <property type="match status" value="1"/>
</dbReference>
<dbReference type="Gene3D" id="3.30.70.2460">
    <property type="entry name" value="Rad4, beta-hairpin domain BHD3"/>
    <property type="match status" value="1"/>
</dbReference>
<dbReference type="InterPro" id="IPR038765">
    <property type="entry name" value="Papain-like_cys_pep_sf"/>
</dbReference>
<evidence type="ECO:0000256" key="2">
    <source>
        <dbReference type="ARBA" id="ARBA00009525"/>
    </source>
</evidence>
<organism evidence="11 12">
    <name type="scientific">Capsaspora owczarzaki (strain ATCC 30864)</name>
    <dbReference type="NCBI Taxonomy" id="595528"/>
    <lineage>
        <taxon>Eukaryota</taxon>
        <taxon>Filasterea</taxon>
        <taxon>Capsaspora</taxon>
    </lineage>
</organism>
<feature type="compositionally biased region" description="Low complexity" evidence="7">
    <location>
        <begin position="913"/>
        <end position="926"/>
    </location>
</feature>
<dbReference type="GO" id="GO:0071942">
    <property type="term" value="C:XPC complex"/>
    <property type="evidence" value="ECO:0007669"/>
    <property type="project" value="TreeGrafter"/>
</dbReference>
<feature type="domain" description="Rad4 beta-hairpin" evidence="8">
    <location>
        <begin position="827"/>
        <end position="880"/>
    </location>
</feature>
<dbReference type="PhylomeDB" id="A0A0D2VPA6"/>
<comment type="subcellular location">
    <subcellularLocation>
        <location evidence="1">Nucleus</location>
    </subcellularLocation>
</comment>
<dbReference type="GO" id="GO:0006289">
    <property type="term" value="P:nucleotide-excision repair"/>
    <property type="evidence" value="ECO:0007669"/>
    <property type="project" value="InterPro"/>
</dbReference>
<evidence type="ECO:0000256" key="1">
    <source>
        <dbReference type="ARBA" id="ARBA00004123"/>
    </source>
</evidence>
<dbReference type="STRING" id="595528.A0A0D2VPA6"/>
<evidence type="ECO:0000256" key="6">
    <source>
        <dbReference type="SAM" id="Coils"/>
    </source>
</evidence>
<feature type="region of interest" description="Disordered" evidence="7">
    <location>
        <begin position="899"/>
        <end position="951"/>
    </location>
</feature>
<dbReference type="EMBL" id="KE346363">
    <property type="protein sequence ID" value="KJE92272.1"/>
    <property type="molecule type" value="Genomic_DNA"/>
</dbReference>
<evidence type="ECO:0000256" key="7">
    <source>
        <dbReference type="SAM" id="MobiDB-lite"/>
    </source>
</evidence>
<dbReference type="Pfam" id="PF10404">
    <property type="entry name" value="BHD_2"/>
    <property type="match status" value="1"/>
</dbReference>
<dbReference type="Pfam" id="PF10403">
    <property type="entry name" value="BHD_1"/>
    <property type="match status" value="1"/>
</dbReference>
<feature type="domain" description="Rad4 beta-hairpin" evidence="9">
    <location>
        <begin position="882"/>
        <end position="971"/>
    </location>
</feature>
<feature type="region of interest" description="Disordered" evidence="7">
    <location>
        <begin position="249"/>
        <end position="394"/>
    </location>
</feature>
<dbReference type="SUPFAM" id="SSF55826">
    <property type="entry name" value="YbaK/ProRS associated domain"/>
    <property type="match status" value="1"/>
</dbReference>
<dbReference type="InterPro" id="IPR042488">
    <property type="entry name" value="Rad4_BHD3_sf"/>
</dbReference>
<feature type="compositionally biased region" description="Polar residues" evidence="7">
    <location>
        <begin position="269"/>
        <end position="289"/>
    </location>
</feature>
<evidence type="ECO:0000256" key="4">
    <source>
        <dbReference type="ARBA" id="ARBA00023204"/>
    </source>
</evidence>
<dbReference type="InterPro" id="IPR036754">
    <property type="entry name" value="YbaK/aa-tRNA-synt-asso_dom_sf"/>
</dbReference>
<keyword evidence="12" id="KW-1185">Reference proteome</keyword>
<dbReference type="GO" id="GO:0002161">
    <property type="term" value="F:aminoacyl-tRNA deacylase activity"/>
    <property type="evidence" value="ECO:0007669"/>
    <property type="project" value="InterPro"/>
</dbReference>
<evidence type="ECO:0000256" key="3">
    <source>
        <dbReference type="ARBA" id="ARBA00022763"/>
    </source>
</evidence>
<feature type="domain" description="Rad4 beta-hairpin" evidence="10">
    <location>
        <begin position="978"/>
        <end position="1052"/>
    </location>
</feature>
<feature type="compositionally biased region" description="Low complexity" evidence="7">
    <location>
        <begin position="1"/>
        <end position="18"/>
    </location>
</feature>
<feature type="compositionally biased region" description="Basic residues" evidence="7">
    <location>
        <begin position="1208"/>
        <end position="1217"/>
    </location>
</feature>
<dbReference type="Gene3D" id="3.90.960.10">
    <property type="entry name" value="YbaK/aminoacyl-tRNA synthetase-associated domain"/>
    <property type="match status" value="1"/>
</dbReference>
<dbReference type="InterPro" id="IPR004583">
    <property type="entry name" value="DNA_repair_Rad4"/>
</dbReference>
<dbReference type="GO" id="GO:0005737">
    <property type="term" value="C:cytoplasm"/>
    <property type="evidence" value="ECO:0007669"/>
    <property type="project" value="TreeGrafter"/>
</dbReference>
<dbReference type="GO" id="GO:0003697">
    <property type="term" value="F:single-stranded DNA binding"/>
    <property type="evidence" value="ECO:0007669"/>
    <property type="project" value="TreeGrafter"/>
</dbReference>
<dbReference type="InterPro" id="IPR007214">
    <property type="entry name" value="YbaK/aa-tRNA-synth-assoc-dom"/>
</dbReference>
<dbReference type="FunFam" id="3.30.70.2460:FF:000001">
    <property type="entry name" value="DNA repair protein Rad4 family"/>
    <property type="match status" value="1"/>
</dbReference>
<protein>
    <recommendedName>
        <fullName evidence="13">DNA repair protein</fullName>
    </recommendedName>
</protein>
<dbReference type="GO" id="GO:0006298">
    <property type="term" value="P:mismatch repair"/>
    <property type="evidence" value="ECO:0007669"/>
    <property type="project" value="TreeGrafter"/>
</dbReference>
<evidence type="ECO:0008006" key="13">
    <source>
        <dbReference type="Google" id="ProtNLM"/>
    </source>
</evidence>
<dbReference type="InterPro" id="IPR036985">
    <property type="entry name" value="Transglutaminase-like_sf"/>
</dbReference>
<keyword evidence="5" id="KW-0539">Nucleus</keyword>
<dbReference type="GO" id="GO:0003684">
    <property type="term" value="F:damaged DNA binding"/>
    <property type="evidence" value="ECO:0007669"/>
    <property type="project" value="InterPro"/>
</dbReference>
<feature type="coiled-coil region" evidence="6">
    <location>
        <begin position="412"/>
        <end position="439"/>
    </location>
</feature>
<dbReference type="PANTHER" id="PTHR12135:SF0">
    <property type="entry name" value="DNA REPAIR PROTEIN COMPLEMENTING XP-C CELLS"/>
    <property type="match status" value="1"/>
</dbReference>
<keyword evidence="6" id="KW-0175">Coiled coil</keyword>
<dbReference type="SMART" id="SM01032">
    <property type="entry name" value="BHD_3"/>
    <property type="match status" value="1"/>
</dbReference>
<dbReference type="Proteomes" id="UP000008743">
    <property type="component" value="Unassembled WGS sequence"/>
</dbReference>
<dbReference type="SMART" id="SM01031">
    <property type="entry name" value="BHD_2"/>
    <property type="match status" value="1"/>
</dbReference>
<keyword evidence="4" id="KW-0234">DNA repair</keyword>
<proteinExistence type="inferred from homology"/>
<evidence type="ECO:0000259" key="9">
    <source>
        <dbReference type="SMART" id="SM01031"/>
    </source>
</evidence>
<dbReference type="Pfam" id="PF04073">
    <property type="entry name" value="tRNA_edit"/>
    <property type="match status" value="1"/>
</dbReference>
<dbReference type="Pfam" id="PF03835">
    <property type="entry name" value="Rad4"/>
    <property type="match status" value="1"/>
</dbReference>
<dbReference type="GO" id="GO:0000111">
    <property type="term" value="C:nucleotide-excision repair factor 2 complex"/>
    <property type="evidence" value="ECO:0007669"/>
    <property type="project" value="TreeGrafter"/>
</dbReference>
<feature type="region of interest" description="Disordered" evidence="7">
    <location>
        <begin position="1"/>
        <end position="22"/>
    </location>
</feature>
<dbReference type="Gene3D" id="3.90.260.10">
    <property type="entry name" value="Transglutaminase-like"/>
    <property type="match status" value="1"/>
</dbReference>
<feature type="compositionally biased region" description="Acidic residues" evidence="7">
    <location>
        <begin position="369"/>
        <end position="387"/>
    </location>
</feature>
<dbReference type="InParanoid" id="A0A0D2VPA6"/>
<dbReference type="SUPFAM" id="SSF54001">
    <property type="entry name" value="Cysteine proteinases"/>
    <property type="match status" value="1"/>
</dbReference>
<feature type="compositionally biased region" description="Low complexity" evidence="7">
    <location>
        <begin position="598"/>
        <end position="611"/>
    </location>
</feature>
<feature type="region of interest" description="Disordered" evidence="7">
    <location>
        <begin position="590"/>
        <end position="611"/>
    </location>
</feature>
<gene>
    <name evidence="11" type="ORF">CAOG_009647</name>
</gene>
<evidence type="ECO:0000259" key="8">
    <source>
        <dbReference type="SMART" id="SM01030"/>
    </source>
</evidence>
<evidence type="ECO:0000259" key="10">
    <source>
        <dbReference type="SMART" id="SM01032"/>
    </source>
</evidence>
<dbReference type="InterPro" id="IPR018328">
    <property type="entry name" value="Rad4_beta-hairpin_dom3"/>
</dbReference>
<dbReference type="Pfam" id="PF10405">
    <property type="entry name" value="BHD_3"/>
    <property type="match status" value="1"/>
</dbReference>
<name>A0A0D2VPA6_CAPO3</name>
<dbReference type="OrthoDB" id="300780at2759"/>